<comment type="pathway">
    <text evidence="2">Amino-acid biosynthesis; L-serine biosynthesis; L-serine from 3-phospho-D-glycerate: step 3/3.</text>
</comment>
<feature type="region of interest" description="Disordered" evidence="9">
    <location>
        <begin position="1"/>
        <end position="40"/>
    </location>
</feature>
<dbReference type="GO" id="GO:0005737">
    <property type="term" value="C:cytoplasm"/>
    <property type="evidence" value="ECO:0007669"/>
    <property type="project" value="TreeGrafter"/>
</dbReference>
<dbReference type="PANTHER" id="PTHR43344:SF2">
    <property type="entry name" value="PHOSPHOSERINE PHOSPHATASE"/>
    <property type="match status" value="1"/>
</dbReference>
<reference evidence="10 11" key="1">
    <citation type="journal article" date="2016" name="Sci. Rep.">
        <title>Insights into Adaptations to a Near-Obligate Nematode Endoparasitic Lifestyle from the Finished Genome of Drechmeria coniospora.</title>
        <authorList>
            <person name="Zhang L."/>
            <person name="Zhou Z."/>
            <person name="Guo Q."/>
            <person name="Fokkens L."/>
            <person name="Miskei M."/>
            <person name="Pocsi I."/>
            <person name="Zhang W."/>
            <person name="Chen M."/>
            <person name="Wang L."/>
            <person name="Sun Y."/>
            <person name="Donzelli B.G."/>
            <person name="Gibson D.M."/>
            <person name="Nelson D.R."/>
            <person name="Luo J.G."/>
            <person name="Rep M."/>
            <person name="Liu H."/>
            <person name="Yang S."/>
            <person name="Wang J."/>
            <person name="Krasnoff S.B."/>
            <person name="Xu Y."/>
            <person name="Molnar I."/>
            <person name="Lin M."/>
        </authorList>
    </citation>
    <scope>NUCLEOTIDE SEQUENCE [LARGE SCALE GENOMIC DNA]</scope>
    <source>
        <strain evidence="10 11">ARSEF 6962</strain>
    </source>
</reference>
<dbReference type="InterPro" id="IPR036412">
    <property type="entry name" value="HAD-like_sf"/>
</dbReference>
<dbReference type="GO" id="GO:0006564">
    <property type="term" value="P:L-serine biosynthetic process"/>
    <property type="evidence" value="ECO:0007669"/>
    <property type="project" value="UniProtKB-KW"/>
</dbReference>
<dbReference type="InParanoid" id="A0A151GJ74"/>
<keyword evidence="11" id="KW-1185">Reference proteome</keyword>
<dbReference type="InterPro" id="IPR023214">
    <property type="entry name" value="HAD_sf"/>
</dbReference>
<proteinExistence type="predicted"/>
<dbReference type="Proteomes" id="UP000076580">
    <property type="component" value="Chromosome 02"/>
</dbReference>
<evidence type="ECO:0000256" key="3">
    <source>
        <dbReference type="ARBA" id="ARBA00012640"/>
    </source>
</evidence>
<dbReference type="EC" id="3.1.3.3" evidence="3"/>
<evidence type="ECO:0000256" key="1">
    <source>
        <dbReference type="ARBA" id="ARBA00001946"/>
    </source>
</evidence>
<evidence type="ECO:0000256" key="9">
    <source>
        <dbReference type="SAM" id="MobiDB-lite"/>
    </source>
</evidence>
<gene>
    <name evidence="10" type="ORF">DCS_04172</name>
</gene>
<keyword evidence="4" id="KW-0028">Amino-acid biosynthesis</keyword>
<keyword evidence="6" id="KW-0378">Hydrolase</keyword>
<keyword evidence="8" id="KW-0718">Serine biosynthesis</keyword>
<dbReference type="RefSeq" id="XP_040656517.1">
    <property type="nucleotide sequence ID" value="XM_040801484.1"/>
</dbReference>
<dbReference type="EMBL" id="LAYC01000002">
    <property type="protein sequence ID" value="KYK57165.1"/>
    <property type="molecule type" value="Genomic_DNA"/>
</dbReference>
<comment type="caution">
    <text evidence="10">The sequence shown here is derived from an EMBL/GenBank/DDBJ whole genome shotgun (WGS) entry which is preliminary data.</text>
</comment>
<accession>A0A151GJ74</accession>
<dbReference type="GO" id="GO:0000287">
    <property type="term" value="F:magnesium ion binding"/>
    <property type="evidence" value="ECO:0007669"/>
    <property type="project" value="TreeGrafter"/>
</dbReference>
<dbReference type="GeneID" id="63716815"/>
<evidence type="ECO:0000256" key="2">
    <source>
        <dbReference type="ARBA" id="ARBA00005135"/>
    </source>
</evidence>
<dbReference type="Gene3D" id="1.20.1440.310">
    <property type="match status" value="1"/>
</dbReference>
<keyword evidence="5" id="KW-0479">Metal-binding</keyword>
<dbReference type="GO" id="GO:0036424">
    <property type="term" value="F:L-phosphoserine phosphatase activity"/>
    <property type="evidence" value="ECO:0007669"/>
    <property type="project" value="TreeGrafter"/>
</dbReference>
<evidence type="ECO:0000256" key="4">
    <source>
        <dbReference type="ARBA" id="ARBA00022605"/>
    </source>
</evidence>
<dbReference type="SUPFAM" id="SSF56784">
    <property type="entry name" value="HAD-like"/>
    <property type="match status" value="1"/>
</dbReference>
<dbReference type="InterPro" id="IPR050582">
    <property type="entry name" value="HAD-like_SerB"/>
</dbReference>
<name>A0A151GJ74_DRECN</name>
<evidence type="ECO:0000256" key="6">
    <source>
        <dbReference type="ARBA" id="ARBA00022801"/>
    </source>
</evidence>
<dbReference type="AlphaFoldDB" id="A0A151GJ74"/>
<dbReference type="Gene3D" id="3.40.50.1000">
    <property type="entry name" value="HAD superfamily/HAD-like"/>
    <property type="match status" value="1"/>
</dbReference>
<organism evidence="10 11">
    <name type="scientific">Drechmeria coniospora</name>
    <name type="common">Nematophagous fungus</name>
    <name type="synonym">Meria coniospora</name>
    <dbReference type="NCBI Taxonomy" id="98403"/>
    <lineage>
        <taxon>Eukaryota</taxon>
        <taxon>Fungi</taxon>
        <taxon>Dikarya</taxon>
        <taxon>Ascomycota</taxon>
        <taxon>Pezizomycotina</taxon>
        <taxon>Sordariomycetes</taxon>
        <taxon>Hypocreomycetidae</taxon>
        <taxon>Hypocreales</taxon>
        <taxon>Ophiocordycipitaceae</taxon>
        <taxon>Drechmeria</taxon>
    </lineage>
</organism>
<sequence length="402" mass="44815">MHPSSTVRPHASIVNRLPFSPPSPSPSLHTSSSDDDDDDETMRSFVCTALSLAVAGTLSLTEAAPGTRGKCTAGPRLTHWPSDVAAALNKMIARNKNQGRYAVFDMDNTSYQFDLEESLLPYLENKAVITRDSMDPSLKLIPFKDSAGHKESLYSYYHRLCEIDDAVCYPFAAQIFSGIPLRKLKVHVDELMKLKGSVPTTLYQGDTVVKVEVQPPKIYRGQVELFNKLRNNGIDVYIVSAASEELVRMVASDPQYGYNVTAKNVIGVTLLMKKLATGELTSSRKQIAAGTYDEKANLDLQMTPYLWTPATWKAGKWAAIMTYIDEWEPPILAAGDTPDSDGPMLFRVDVARGGRRLWVNRKEKYMRQLEGMIEKAKADQEREGLPVTAHMNWLVVKPEQIL</sequence>
<evidence type="ECO:0000313" key="11">
    <source>
        <dbReference type="Proteomes" id="UP000076580"/>
    </source>
</evidence>
<protein>
    <recommendedName>
        <fullName evidence="3">phosphoserine phosphatase</fullName>
        <ecNumber evidence="3">3.1.3.3</ecNumber>
    </recommendedName>
</protein>
<dbReference type="PANTHER" id="PTHR43344">
    <property type="entry name" value="PHOSPHOSERINE PHOSPHATASE"/>
    <property type="match status" value="1"/>
</dbReference>
<keyword evidence="7" id="KW-0460">Magnesium</keyword>
<evidence type="ECO:0000256" key="7">
    <source>
        <dbReference type="ARBA" id="ARBA00022842"/>
    </source>
</evidence>
<evidence type="ECO:0000256" key="5">
    <source>
        <dbReference type="ARBA" id="ARBA00022723"/>
    </source>
</evidence>
<evidence type="ECO:0000313" key="10">
    <source>
        <dbReference type="EMBL" id="KYK57165.1"/>
    </source>
</evidence>
<comment type="cofactor">
    <cofactor evidence="1">
        <name>Mg(2+)</name>
        <dbReference type="ChEBI" id="CHEBI:18420"/>
    </cofactor>
</comment>
<evidence type="ECO:0000256" key="8">
    <source>
        <dbReference type="ARBA" id="ARBA00023299"/>
    </source>
</evidence>
<dbReference type="OrthoDB" id="5182398at2759"/>